<dbReference type="GO" id="GO:0005886">
    <property type="term" value="C:plasma membrane"/>
    <property type="evidence" value="ECO:0007669"/>
    <property type="project" value="UniProtKB-SubCell"/>
</dbReference>
<keyword evidence="8" id="KW-1185">Reference proteome</keyword>
<comment type="subcellular location">
    <subcellularLocation>
        <location evidence="1">Cell membrane</location>
        <topology evidence="1">Multi-pass membrane protein</topology>
    </subcellularLocation>
</comment>
<evidence type="ECO:0000313" key="8">
    <source>
        <dbReference type="Proteomes" id="UP000278440"/>
    </source>
</evidence>
<comment type="caution">
    <text evidence="7">The sequence shown here is derived from an EMBL/GenBank/DDBJ whole genome shotgun (WGS) entry which is preliminary data.</text>
</comment>
<evidence type="ECO:0000256" key="1">
    <source>
        <dbReference type="ARBA" id="ARBA00004651"/>
    </source>
</evidence>
<dbReference type="OrthoDB" id="3728782at2"/>
<feature type="transmembrane region" description="Helical" evidence="6">
    <location>
        <begin position="91"/>
        <end position="115"/>
    </location>
</feature>
<organism evidence="7 8">
    <name type="scientific">Terracoccus luteus</name>
    <dbReference type="NCBI Taxonomy" id="53356"/>
    <lineage>
        <taxon>Bacteria</taxon>
        <taxon>Bacillati</taxon>
        <taxon>Actinomycetota</taxon>
        <taxon>Actinomycetes</taxon>
        <taxon>Micrococcales</taxon>
        <taxon>Intrasporangiaceae</taxon>
        <taxon>Terracoccus</taxon>
    </lineage>
</organism>
<dbReference type="PANTHER" id="PTHR30250">
    <property type="entry name" value="PST FAMILY PREDICTED COLANIC ACID TRANSPORTER"/>
    <property type="match status" value="1"/>
</dbReference>
<name>A0A495Y2X4_9MICO</name>
<feature type="transmembrane region" description="Helical" evidence="6">
    <location>
        <begin position="127"/>
        <end position="151"/>
    </location>
</feature>
<evidence type="ECO:0000256" key="4">
    <source>
        <dbReference type="ARBA" id="ARBA00022989"/>
    </source>
</evidence>
<dbReference type="Proteomes" id="UP000278440">
    <property type="component" value="Unassembled WGS sequence"/>
</dbReference>
<feature type="transmembrane region" description="Helical" evidence="6">
    <location>
        <begin position="400"/>
        <end position="422"/>
    </location>
</feature>
<gene>
    <name evidence="7" type="ORF">DFJ68_1914</name>
</gene>
<dbReference type="EMBL" id="RBXT01000001">
    <property type="protein sequence ID" value="RKT78468.1"/>
    <property type="molecule type" value="Genomic_DNA"/>
</dbReference>
<sequence length="430" mass="45010">MSIWHTVGRSAGIQIAVSGGSGLLGIVTSRLIISHFGVAAYGQYGLLASLPALIPFADLGIAAVIVNNIAGSKHPATDDTVRRTITSAFRVMLTSGLVIAAVSLLLYVSGLWPVVLGEGLLPGGEVAATLCLIVFGLGLPLGVGSRVLVGLGRNPLQTAIQGLTAPLVFLWVLAMVAVGSAAANYLAIASYLALACVLGTMLLVASRLLRPQIGAALRDVPRVRRRPGVPVLHLAWPMLVQMIALPIAMQTGRIQLSHRGTTAELASYNLASQLFGIVLQAIYTAGVALWPYYAKARSDGERVSPAGATAVFTAGGLFMGLALTVVLPFVVKIVADGAITLDLPLVAAFVLFVTIQAAKYPLGMYMTDAKGLKFQLVPIFIMIPLTLGLSWMLIPVIGSAAPVLATCVSVLLCQVAPNIWWVRRDLAVAR</sequence>
<feature type="transmembrane region" description="Helical" evidence="6">
    <location>
        <begin position="188"/>
        <end position="209"/>
    </location>
</feature>
<dbReference type="PANTHER" id="PTHR30250:SF11">
    <property type="entry name" value="O-ANTIGEN TRANSPORTER-RELATED"/>
    <property type="match status" value="1"/>
</dbReference>
<dbReference type="RefSeq" id="WP_121032709.1">
    <property type="nucleotide sequence ID" value="NZ_RBXT01000001.1"/>
</dbReference>
<keyword evidence="2" id="KW-1003">Cell membrane</keyword>
<keyword evidence="4 6" id="KW-1133">Transmembrane helix</keyword>
<feature type="transmembrane region" description="Helical" evidence="6">
    <location>
        <begin position="12"/>
        <end position="33"/>
    </location>
</feature>
<feature type="transmembrane region" description="Helical" evidence="6">
    <location>
        <begin position="45"/>
        <end position="70"/>
    </location>
</feature>
<accession>A0A495Y2X4</accession>
<evidence type="ECO:0000313" key="7">
    <source>
        <dbReference type="EMBL" id="RKT78468.1"/>
    </source>
</evidence>
<proteinExistence type="predicted"/>
<feature type="transmembrane region" description="Helical" evidence="6">
    <location>
        <begin position="343"/>
        <end position="362"/>
    </location>
</feature>
<keyword evidence="3 6" id="KW-0812">Transmembrane</keyword>
<feature type="transmembrane region" description="Helical" evidence="6">
    <location>
        <begin position="163"/>
        <end position="182"/>
    </location>
</feature>
<evidence type="ECO:0000256" key="5">
    <source>
        <dbReference type="ARBA" id="ARBA00023136"/>
    </source>
</evidence>
<protein>
    <submittedName>
        <fullName evidence="7">O-antigen/teichoic acid export membrane protein</fullName>
    </submittedName>
</protein>
<evidence type="ECO:0000256" key="6">
    <source>
        <dbReference type="SAM" id="Phobius"/>
    </source>
</evidence>
<feature type="transmembrane region" description="Helical" evidence="6">
    <location>
        <begin position="306"/>
        <end position="331"/>
    </location>
</feature>
<keyword evidence="5 6" id="KW-0472">Membrane</keyword>
<dbReference type="InterPro" id="IPR050833">
    <property type="entry name" value="Poly_Biosynth_Transport"/>
</dbReference>
<evidence type="ECO:0000256" key="2">
    <source>
        <dbReference type="ARBA" id="ARBA00022475"/>
    </source>
</evidence>
<feature type="transmembrane region" description="Helical" evidence="6">
    <location>
        <begin position="374"/>
        <end position="394"/>
    </location>
</feature>
<evidence type="ECO:0000256" key="3">
    <source>
        <dbReference type="ARBA" id="ARBA00022692"/>
    </source>
</evidence>
<dbReference type="AlphaFoldDB" id="A0A495Y2X4"/>
<reference evidence="7 8" key="1">
    <citation type="submission" date="2018-10" db="EMBL/GenBank/DDBJ databases">
        <title>Sequencing the genomes of 1000 actinobacteria strains.</title>
        <authorList>
            <person name="Klenk H.-P."/>
        </authorList>
    </citation>
    <scope>NUCLEOTIDE SEQUENCE [LARGE SCALE GENOMIC DNA]</scope>
    <source>
        <strain evidence="7 8">DSM 44267</strain>
    </source>
</reference>
<feature type="transmembrane region" description="Helical" evidence="6">
    <location>
        <begin position="270"/>
        <end position="294"/>
    </location>
</feature>
<feature type="transmembrane region" description="Helical" evidence="6">
    <location>
        <begin position="230"/>
        <end position="250"/>
    </location>
</feature>